<dbReference type="PANTHER" id="PTHR30212">
    <property type="entry name" value="PROTEIN YIIM"/>
    <property type="match status" value="1"/>
</dbReference>
<dbReference type="RefSeq" id="WP_134160103.1">
    <property type="nucleotide sequence ID" value="NZ_BSUS01000001.1"/>
</dbReference>
<feature type="domain" description="MOSC" evidence="1">
    <location>
        <begin position="35"/>
        <end position="169"/>
    </location>
</feature>
<proteinExistence type="predicted"/>
<dbReference type="OrthoDB" id="9786134at2"/>
<accession>A0A4R8LJJ6</accession>
<dbReference type="GO" id="GO:0030170">
    <property type="term" value="F:pyridoxal phosphate binding"/>
    <property type="evidence" value="ECO:0007669"/>
    <property type="project" value="InterPro"/>
</dbReference>
<dbReference type="Gene3D" id="2.40.33.20">
    <property type="entry name" value="PK beta-barrel domain-like"/>
    <property type="match status" value="1"/>
</dbReference>
<dbReference type="GO" id="GO:0030151">
    <property type="term" value="F:molybdenum ion binding"/>
    <property type="evidence" value="ECO:0007669"/>
    <property type="project" value="InterPro"/>
</dbReference>
<dbReference type="SUPFAM" id="SSF50800">
    <property type="entry name" value="PK beta-barrel domain-like"/>
    <property type="match status" value="1"/>
</dbReference>
<evidence type="ECO:0000313" key="2">
    <source>
        <dbReference type="EMBL" id="TDY43981.1"/>
    </source>
</evidence>
<comment type="caution">
    <text evidence="2">The sequence shown here is derived from an EMBL/GenBank/DDBJ whole genome shotgun (WGS) entry which is preliminary data.</text>
</comment>
<evidence type="ECO:0000259" key="1">
    <source>
        <dbReference type="PROSITE" id="PS51340"/>
    </source>
</evidence>
<organism evidence="2 3">
    <name type="scientific">Alicyclobacillus sacchari</name>
    <dbReference type="NCBI Taxonomy" id="392010"/>
    <lineage>
        <taxon>Bacteria</taxon>
        <taxon>Bacillati</taxon>
        <taxon>Bacillota</taxon>
        <taxon>Bacilli</taxon>
        <taxon>Bacillales</taxon>
        <taxon>Alicyclobacillaceae</taxon>
        <taxon>Alicyclobacillus</taxon>
    </lineage>
</organism>
<dbReference type="InterPro" id="IPR011037">
    <property type="entry name" value="Pyrv_Knase-like_insert_dom_sf"/>
</dbReference>
<dbReference type="PROSITE" id="PS51340">
    <property type="entry name" value="MOSC"/>
    <property type="match status" value="1"/>
</dbReference>
<dbReference type="PANTHER" id="PTHR30212:SF2">
    <property type="entry name" value="PROTEIN YIIM"/>
    <property type="match status" value="1"/>
</dbReference>
<keyword evidence="3" id="KW-1185">Reference proteome</keyword>
<evidence type="ECO:0000313" key="3">
    <source>
        <dbReference type="Proteomes" id="UP000294581"/>
    </source>
</evidence>
<sequence length="223" mass="25125">MTSPRVISIQVGLPKRYESGSTSSRNEWYSAFDKQPVNGKRYVHFDHIDGDGQADRKNHGGPDKAVLCYAADHYRKWTRELHIDLPYGGFGENLTIEGMDETNVCVGDVLAIGGAKFQVSQMRGPCWKISARWGIPDLLDRVRASGRTGWYLRVLEKGYVESGQPVQVLERRHPDWTIERINDVCEGRLTDGNAIRDLLTVNELSAAAQNVVALRLRRMLDQA</sequence>
<dbReference type="EMBL" id="SORF01000010">
    <property type="protein sequence ID" value="TDY43981.1"/>
    <property type="molecule type" value="Genomic_DNA"/>
</dbReference>
<dbReference type="Proteomes" id="UP000294581">
    <property type="component" value="Unassembled WGS sequence"/>
</dbReference>
<dbReference type="AlphaFoldDB" id="A0A4R8LJJ6"/>
<protein>
    <submittedName>
        <fullName evidence="2">MOSC domain-containing protein YiiM</fullName>
    </submittedName>
</protein>
<gene>
    <name evidence="2" type="ORF">C7445_11025</name>
</gene>
<name>A0A4R8LJJ6_9BACL</name>
<reference evidence="2 3" key="1">
    <citation type="submission" date="2019-03" db="EMBL/GenBank/DDBJ databases">
        <title>Genomic Encyclopedia of Type Strains, Phase IV (KMG-IV): sequencing the most valuable type-strain genomes for metagenomic binning, comparative biology and taxonomic classification.</title>
        <authorList>
            <person name="Goeker M."/>
        </authorList>
    </citation>
    <scope>NUCLEOTIDE SEQUENCE [LARGE SCALE GENOMIC DNA]</scope>
    <source>
        <strain evidence="2 3">DSM 17974</strain>
    </source>
</reference>
<dbReference type="GO" id="GO:0003824">
    <property type="term" value="F:catalytic activity"/>
    <property type="evidence" value="ECO:0007669"/>
    <property type="project" value="InterPro"/>
</dbReference>
<dbReference type="Pfam" id="PF03473">
    <property type="entry name" value="MOSC"/>
    <property type="match status" value="1"/>
</dbReference>
<dbReference type="InterPro" id="IPR005302">
    <property type="entry name" value="MoCF_Sase_C"/>
</dbReference>
<dbReference type="InterPro" id="IPR052353">
    <property type="entry name" value="Benzoxazolinone_Detox_Enz"/>
</dbReference>